<proteinExistence type="predicted"/>
<dbReference type="PROSITE" id="PS51257">
    <property type="entry name" value="PROKAR_LIPOPROTEIN"/>
    <property type="match status" value="1"/>
</dbReference>
<gene>
    <name evidence="1" type="ORF">CA2015_2111</name>
</gene>
<evidence type="ECO:0000313" key="1">
    <source>
        <dbReference type="EMBL" id="AKP51533.1"/>
    </source>
</evidence>
<dbReference type="Proteomes" id="UP000036520">
    <property type="component" value="Chromosome"/>
</dbReference>
<organism evidence="1 2">
    <name type="scientific">Cyclobacterium amurskyense</name>
    <dbReference type="NCBI Taxonomy" id="320787"/>
    <lineage>
        <taxon>Bacteria</taxon>
        <taxon>Pseudomonadati</taxon>
        <taxon>Bacteroidota</taxon>
        <taxon>Cytophagia</taxon>
        <taxon>Cytophagales</taxon>
        <taxon>Cyclobacteriaceae</taxon>
        <taxon>Cyclobacterium</taxon>
    </lineage>
</organism>
<dbReference type="KEGG" id="camu:CA2015_2111"/>
<name>A0A0H4PFF0_9BACT</name>
<keyword evidence="2" id="KW-1185">Reference proteome</keyword>
<sequence length="164" mass="18505">MKHTNFLIILIWFAISTSSCTNWEDSFSNGSLYDTWEVVNLHEGYGLNSVATLVINEDRTFTKSITYRQPNSGELVGYYFFSTGTYQLDDKNITFTPNQSLFIDNDKPWGELDDLNPVENSNGFLPVTSTLEYRDNGMKLLIATPCNDIALSSCAPSPIYNRAD</sequence>
<dbReference type="STRING" id="320787.CA2015_2111"/>
<evidence type="ECO:0008006" key="3">
    <source>
        <dbReference type="Google" id="ProtNLM"/>
    </source>
</evidence>
<dbReference type="RefSeq" id="WP_048641858.1">
    <property type="nucleotide sequence ID" value="NZ_CP012040.1"/>
</dbReference>
<reference evidence="1 2" key="1">
    <citation type="submission" date="2015-07" db="EMBL/GenBank/DDBJ databases">
        <authorList>
            <person name="Kim K.M."/>
        </authorList>
    </citation>
    <scope>NUCLEOTIDE SEQUENCE [LARGE SCALE GENOMIC DNA]</scope>
    <source>
        <strain evidence="1 2">KCTC 12363</strain>
    </source>
</reference>
<dbReference type="EMBL" id="CP012040">
    <property type="protein sequence ID" value="AKP51533.1"/>
    <property type="molecule type" value="Genomic_DNA"/>
</dbReference>
<dbReference type="OrthoDB" id="839113at2"/>
<accession>A0A0H4PFF0</accession>
<dbReference type="AlphaFoldDB" id="A0A0H4PFF0"/>
<protein>
    <recommendedName>
        <fullName evidence="3">Lipocalin-like domain-containing protein</fullName>
    </recommendedName>
</protein>
<evidence type="ECO:0000313" key="2">
    <source>
        <dbReference type="Proteomes" id="UP000036520"/>
    </source>
</evidence>